<dbReference type="InterPro" id="IPR006427">
    <property type="entry name" value="Portal_HK97"/>
</dbReference>
<sequence length="379" mass="41280">MPLFKIQNKMNYQSVSSDDDILNFGLPTTNGNSPYVNARDALLNSDIYSLIFQLSSDLASSTLKADQPRAQGILDNPSQTSNAHAFWQSMFAQALLGGESFAYRFRNMNGTDFRWEYLRPSQVSPFLLSDGSGMIYNLTFDEPDIGIMENVPQQDVIHIRLMSRNGGMTGISPLSALSSEIDIKNNVNRLTLNALKQSVTAGGILKLKAGTKLDLKMKQARANRFINDSQNGLVVLDDLEDYQPLEIKSNVADLLNQVNWTGKQIAKVYGVPDSVINGTGDQQSSIQMENTVYTKALARYSDAIVAELNNKLSANITMDLRSAVDPTGDVFASAISDLSAHNALAPNQATVLLQQSGFIGTDLPEPVYPAKGGDNNGSN</sequence>
<organism evidence="1 2">
    <name type="scientific">Fructilactobacillus lindneri</name>
    <dbReference type="NCBI Taxonomy" id="53444"/>
    <lineage>
        <taxon>Bacteria</taxon>
        <taxon>Bacillati</taxon>
        <taxon>Bacillota</taxon>
        <taxon>Bacilli</taxon>
        <taxon>Lactobacillales</taxon>
        <taxon>Lactobacillaceae</taxon>
        <taxon>Fructilactobacillus</taxon>
    </lineage>
</organism>
<dbReference type="Proteomes" id="UP000093346">
    <property type="component" value="Chromosome"/>
</dbReference>
<dbReference type="InterPro" id="IPR006944">
    <property type="entry name" value="Phage/GTA_portal"/>
</dbReference>
<proteinExistence type="predicted"/>
<reference evidence="1 2" key="1">
    <citation type="submission" date="2016-03" db="EMBL/GenBank/DDBJ databases">
        <title>Pediococcus and Lactobacillus from brewery environment - whole genome sequencing and assembly.</title>
        <authorList>
            <person name="Behr J."/>
            <person name="Geissler A.J."/>
            <person name="Vogel R.F."/>
        </authorList>
    </citation>
    <scope>NUCLEOTIDE SEQUENCE [LARGE SCALE GENOMIC DNA]</scope>
    <source>
        <strain evidence="1 2">TMW 1.481</strain>
    </source>
</reference>
<accession>A0AB33BQ95</accession>
<evidence type="ECO:0000313" key="1">
    <source>
        <dbReference type="EMBL" id="ANZ59338.1"/>
    </source>
</evidence>
<dbReference type="EMBL" id="CP014907">
    <property type="protein sequence ID" value="ANZ59338.1"/>
    <property type="molecule type" value="Genomic_DNA"/>
</dbReference>
<gene>
    <name evidence="1" type="ORF">AYR59_04625</name>
</gene>
<dbReference type="Pfam" id="PF04860">
    <property type="entry name" value="Phage_portal"/>
    <property type="match status" value="1"/>
</dbReference>
<name>A0AB33BQ95_9LACO</name>
<dbReference type="RefSeq" id="WP_065868704.1">
    <property type="nucleotide sequence ID" value="NZ_CP014907.1"/>
</dbReference>
<dbReference type="NCBIfam" id="TIGR01537">
    <property type="entry name" value="portal_HK97"/>
    <property type="match status" value="1"/>
</dbReference>
<dbReference type="KEGG" id="lle:AYR59_04625"/>
<dbReference type="AlphaFoldDB" id="A0AB33BQ95"/>
<evidence type="ECO:0000313" key="2">
    <source>
        <dbReference type="Proteomes" id="UP000093346"/>
    </source>
</evidence>
<protein>
    <submittedName>
        <fullName evidence="1">Portal protein</fullName>
    </submittedName>
</protein>